<keyword evidence="2" id="KW-1185">Reference proteome</keyword>
<dbReference type="RefSeq" id="WP_284361749.1">
    <property type="nucleotide sequence ID" value="NZ_BPFZ01000022.1"/>
</dbReference>
<accession>A0ABQ4PYQ5</accession>
<organism evidence="1 2">
    <name type="scientific">Candidatus Phycosocius spiralis</name>
    <dbReference type="NCBI Taxonomy" id="2815099"/>
    <lineage>
        <taxon>Bacteria</taxon>
        <taxon>Pseudomonadati</taxon>
        <taxon>Pseudomonadota</taxon>
        <taxon>Alphaproteobacteria</taxon>
        <taxon>Caulobacterales</taxon>
        <taxon>Caulobacterales incertae sedis</taxon>
        <taxon>Candidatus Phycosocius</taxon>
    </lineage>
</organism>
<evidence type="ECO:0000313" key="1">
    <source>
        <dbReference type="EMBL" id="GIU68119.1"/>
    </source>
</evidence>
<reference evidence="1" key="1">
    <citation type="submission" date="2021-05" db="EMBL/GenBank/DDBJ databases">
        <authorList>
            <person name="Tanabe Y."/>
        </authorList>
    </citation>
    <scope>NUCLEOTIDE SEQUENCE</scope>
    <source>
        <strain evidence="1">BOTRYCO-1</strain>
    </source>
</reference>
<evidence type="ECO:0000313" key="2">
    <source>
        <dbReference type="Proteomes" id="UP001161064"/>
    </source>
</evidence>
<sequence length="52" mass="5708">MSDGIILALSQTADANIAQAQLEIEVGNMRARTMDEFKAHQRAQSEASAFRD</sequence>
<dbReference type="EMBL" id="BPFZ01000022">
    <property type="protein sequence ID" value="GIU68119.1"/>
    <property type="molecule type" value="Genomic_DNA"/>
</dbReference>
<protein>
    <submittedName>
        <fullName evidence="1">Uncharacterized protein</fullName>
    </submittedName>
</protein>
<gene>
    <name evidence="1" type="ORF">PsB1_2273</name>
</gene>
<dbReference type="Proteomes" id="UP001161064">
    <property type="component" value="Unassembled WGS sequence"/>
</dbReference>
<comment type="caution">
    <text evidence="1">The sequence shown here is derived from an EMBL/GenBank/DDBJ whole genome shotgun (WGS) entry which is preliminary data.</text>
</comment>
<reference evidence="1" key="2">
    <citation type="journal article" date="2023" name="ISME Commun">
        <title>Characterization of a bloom-associated alphaproteobacterial lineage, 'Candidatus Phycosocius': insights into freshwater algal-bacterial interactions.</title>
        <authorList>
            <person name="Tanabe Y."/>
            <person name="Yamaguchi H."/>
            <person name="Yoshida M."/>
            <person name="Kai A."/>
            <person name="Okazaki Y."/>
        </authorList>
    </citation>
    <scope>NUCLEOTIDE SEQUENCE</scope>
    <source>
        <strain evidence="1">BOTRYCO-1</strain>
    </source>
</reference>
<proteinExistence type="predicted"/>
<name>A0ABQ4PYQ5_9PROT</name>